<evidence type="ECO:0000313" key="4">
    <source>
        <dbReference type="Proteomes" id="UP000736672"/>
    </source>
</evidence>
<protein>
    <submittedName>
        <fullName evidence="3">Uncharacterized protein</fullName>
    </submittedName>
</protein>
<gene>
    <name evidence="3" type="ORF">B0J15DRAFT_562578</name>
</gene>
<evidence type="ECO:0000256" key="1">
    <source>
        <dbReference type="SAM" id="Coils"/>
    </source>
</evidence>
<feature type="region of interest" description="Disordered" evidence="2">
    <location>
        <begin position="138"/>
        <end position="163"/>
    </location>
</feature>
<comment type="caution">
    <text evidence="3">The sequence shown here is derived from an EMBL/GenBank/DDBJ whole genome shotgun (WGS) entry which is preliminary data.</text>
</comment>
<evidence type="ECO:0000256" key="2">
    <source>
        <dbReference type="SAM" id="MobiDB-lite"/>
    </source>
</evidence>
<dbReference type="Proteomes" id="UP000736672">
    <property type="component" value="Unassembled WGS sequence"/>
</dbReference>
<proteinExistence type="predicted"/>
<accession>A0A9P9GZI7</accession>
<organism evidence="3 4">
    <name type="scientific">Fusarium solani</name>
    <name type="common">Filamentous fungus</name>
    <dbReference type="NCBI Taxonomy" id="169388"/>
    <lineage>
        <taxon>Eukaryota</taxon>
        <taxon>Fungi</taxon>
        <taxon>Dikarya</taxon>
        <taxon>Ascomycota</taxon>
        <taxon>Pezizomycotina</taxon>
        <taxon>Sordariomycetes</taxon>
        <taxon>Hypocreomycetidae</taxon>
        <taxon>Hypocreales</taxon>
        <taxon>Nectriaceae</taxon>
        <taxon>Fusarium</taxon>
        <taxon>Fusarium solani species complex</taxon>
    </lineage>
</organism>
<evidence type="ECO:0000313" key="3">
    <source>
        <dbReference type="EMBL" id="KAH7248305.1"/>
    </source>
</evidence>
<reference evidence="3" key="1">
    <citation type="journal article" date="2021" name="Nat. Commun.">
        <title>Genetic determinants of endophytism in the Arabidopsis root mycobiome.</title>
        <authorList>
            <person name="Mesny F."/>
            <person name="Miyauchi S."/>
            <person name="Thiergart T."/>
            <person name="Pickel B."/>
            <person name="Atanasova L."/>
            <person name="Karlsson M."/>
            <person name="Huettel B."/>
            <person name="Barry K.W."/>
            <person name="Haridas S."/>
            <person name="Chen C."/>
            <person name="Bauer D."/>
            <person name="Andreopoulos W."/>
            <person name="Pangilinan J."/>
            <person name="LaButti K."/>
            <person name="Riley R."/>
            <person name="Lipzen A."/>
            <person name="Clum A."/>
            <person name="Drula E."/>
            <person name="Henrissat B."/>
            <person name="Kohler A."/>
            <person name="Grigoriev I.V."/>
            <person name="Martin F.M."/>
            <person name="Hacquard S."/>
        </authorList>
    </citation>
    <scope>NUCLEOTIDE SEQUENCE</scope>
    <source>
        <strain evidence="3">FSSC 5 MPI-SDFR-AT-0091</strain>
    </source>
</reference>
<dbReference type="AlphaFoldDB" id="A0A9P9GZI7"/>
<sequence>MRRTIIDRSYDSKDVAAAAAAAAITPIAAEYRGQYPLPRPLSPPEKRHLIRNTERLSIYHIDTSLPLDFRRLVNVNKLPEACRSLEGGGGLDDEGVDKLEDEERQKLERKIRALESEVHELRSGAWIGKRRELEATSPGFHDVDLSPGHAISPTQRRKSGPGGIGEFLTSGLNALAGGNDDELLIGLTILLTDPPRELFRF</sequence>
<keyword evidence="4" id="KW-1185">Reference proteome</keyword>
<keyword evidence="1" id="KW-0175">Coiled coil</keyword>
<dbReference type="OrthoDB" id="5413982at2759"/>
<dbReference type="EMBL" id="JAGTJS010000014">
    <property type="protein sequence ID" value="KAH7248305.1"/>
    <property type="molecule type" value="Genomic_DNA"/>
</dbReference>
<feature type="coiled-coil region" evidence="1">
    <location>
        <begin position="97"/>
        <end position="124"/>
    </location>
</feature>
<name>A0A9P9GZI7_FUSSL</name>